<dbReference type="Proteomes" id="UP000007050">
    <property type="component" value="Chromosome"/>
</dbReference>
<reference evidence="1 2" key="2">
    <citation type="submission" date="2010-03" db="EMBL/GenBank/DDBJ databases">
        <authorList>
            <person name="Pajon A."/>
        </authorList>
    </citation>
    <scope>NUCLEOTIDE SEQUENCE [LARGE SCALE GENOMIC DNA]</scope>
    <source>
        <strain evidence="1 2">V10Sc8a</strain>
    </source>
</reference>
<sequence>MGTIMTNCYNQGENGQEGGIYTERRRGIEITQEILDKISHCIELGYSDVQTAELLGIHRTTLRNWKLTHDEIRRLYQSDGQDGDEERKKQVEEALLKRAIGYTQTEITRQVGKDGKLGVVKTVEKQVMPSTTAQIFWLKNRCGYEWDGGVVDDEENEGGVVVIPEARTENEGEF</sequence>
<dbReference type="BioCyc" id="ESIR717961:G136L-743-MONOMER"/>
<accession>D4MJP4</accession>
<name>D4MJP4_9FIRM</name>
<evidence type="ECO:0000313" key="1">
    <source>
        <dbReference type="EMBL" id="CBL33977.1"/>
    </source>
</evidence>
<dbReference type="EMBL" id="FP929059">
    <property type="protein sequence ID" value="CBL33977.1"/>
    <property type="molecule type" value="Genomic_DNA"/>
</dbReference>
<protein>
    <submittedName>
        <fullName evidence="1">Uncharacterized protein</fullName>
    </submittedName>
</protein>
<dbReference type="PATRIC" id="fig|717961.3.peg.1010"/>
<dbReference type="AlphaFoldDB" id="D4MJP4"/>
<dbReference type="KEGG" id="esr:ES1_09070"/>
<evidence type="ECO:0000313" key="2">
    <source>
        <dbReference type="Proteomes" id="UP000007050"/>
    </source>
</evidence>
<proteinExistence type="predicted"/>
<reference evidence="1 2" key="1">
    <citation type="submission" date="2010-03" db="EMBL/GenBank/DDBJ databases">
        <title>The genome sequence of Eubacterium siraeum V10Sc8a.</title>
        <authorList>
            <consortium name="metaHIT consortium -- http://www.metahit.eu/"/>
            <person name="Pajon A."/>
            <person name="Turner K."/>
            <person name="Parkhill J."/>
            <person name="Duncan S."/>
            <person name="Flint H."/>
        </authorList>
    </citation>
    <scope>NUCLEOTIDE SEQUENCE [LARGE SCALE GENOMIC DNA]</scope>
    <source>
        <strain evidence="1 2">V10Sc8a</strain>
    </source>
</reference>
<organism evidence="1 2">
    <name type="scientific">[Eubacterium] siraeum V10Sc8a</name>
    <dbReference type="NCBI Taxonomy" id="717961"/>
    <lineage>
        <taxon>Bacteria</taxon>
        <taxon>Bacillati</taxon>
        <taxon>Bacillota</taxon>
        <taxon>Clostridia</taxon>
        <taxon>Eubacteriales</taxon>
        <taxon>Oscillospiraceae</taxon>
        <taxon>Oscillospiraceae incertae sedis</taxon>
    </lineage>
</organism>
<dbReference type="HOGENOM" id="CLU_1537782_0_0_9"/>
<gene>
    <name evidence="1" type="ORF">ES1_09070</name>
</gene>